<dbReference type="EMBL" id="JACHHG010000004">
    <property type="protein sequence ID" value="MBB6098011.1"/>
    <property type="molecule type" value="Genomic_DNA"/>
</dbReference>
<feature type="chain" id="PRO_5032322806" description="Lipoprotein" evidence="1">
    <location>
        <begin position="26"/>
        <end position="256"/>
    </location>
</feature>
<keyword evidence="3" id="KW-1185">Reference proteome</keyword>
<dbReference type="PROSITE" id="PS51257">
    <property type="entry name" value="PROKAR_LIPOPROTEIN"/>
    <property type="match status" value="1"/>
</dbReference>
<evidence type="ECO:0000313" key="2">
    <source>
        <dbReference type="EMBL" id="MBB6098011.1"/>
    </source>
</evidence>
<keyword evidence="1" id="KW-0732">Signal</keyword>
<sequence length="256" mass="27136">MRSPYALALPGLAALALVGCAPQQAVPRGQTAPLRGAFSTDGVVWTNGRQAFVAELPSLKVRPLGAPGPVSAVNWWDGAAWMAVPSSGWLLRAEGPAEVRDVGAITHLSARYAYRPNGSVLTAQGALAGFEFDQGPRAVLSASDGLDYVLLEDRLYRVSAGLRELVFSDLPLTPLYLVETPQGVRALPDPTVYGANGFYRLHAGYLERYDPAGGLRARVRSRSQLIGLVQNLLIGVNAAGELETFDPNFTGPGGNP</sequence>
<dbReference type="AlphaFoldDB" id="A0A841HWW5"/>
<dbReference type="Proteomes" id="UP000569951">
    <property type="component" value="Unassembled WGS sequence"/>
</dbReference>
<protein>
    <recommendedName>
        <fullName evidence="4">Lipoprotein</fullName>
    </recommendedName>
</protein>
<name>A0A841HWW5_9DEIO</name>
<evidence type="ECO:0000256" key="1">
    <source>
        <dbReference type="SAM" id="SignalP"/>
    </source>
</evidence>
<organism evidence="2 3">
    <name type="scientific">Deinobacterium chartae</name>
    <dbReference type="NCBI Taxonomy" id="521158"/>
    <lineage>
        <taxon>Bacteria</taxon>
        <taxon>Thermotogati</taxon>
        <taxon>Deinococcota</taxon>
        <taxon>Deinococci</taxon>
        <taxon>Deinococcales</taxon>
        <taxon>Deinococcaceae</taxon>
        <taxon>Deinobacterium</taxon>
    </lineage>
</organism>
<accession>A0A841HWW5</accession>
<feature type="signal peptide" evidence="1">
    <location>
        <begin position="1"/>
        <end position="25"/>
    </location>
</feature>
<evidence type="ECO:0008006" key="4">
    <source>
        <dbReference type="Google" id="ProtNLM"/>
    </source>
</evidence>
<proteinExistence type="predicted"/>
<comment type="caution">
    <text evidence="2">The sequence shown here is derived from an EMBL/GenBank/DDBJ whole genome shotgun (WGS) entry which is preliminary data.</text>
</comment>
<evidence type="ECO:0000313" key="3">
    <source>
        <dbReference type="Proteomes" id="UP000569951"/>
    </source>
</evidence>
<dbReference type="RefSeq" id="WP_183985993.1">
    <property type="nucleotide sequence ID" value="NZ_JACHHG010000004.1"/>
</dbReference>
<reference evidence="2 3" key="1">
    <citation type="submission" date="2020-08" db="EMBL/GenBank/DDBJ databases">
        <title>Genomic Encyclopedia of Type Strains, Phase IV (KMG-IV): sequencing the most valuable type-strain genomes for metagenomic binning, comparative biology and taxonomic classification.</title>
        <authorList>
            <person name="Goeker M."/>
        </authorList>
    </citation>
    <scope>NUCLEOTIDE SEQUENCE [LARGE SCALE GENOMIC DNA]</scope>
    <source>
        <strain evidence="2 3">DSM 21458</strain>
    </source>
</reference>
<gene>
    <name evidence="2" type="ORF">HNR42_001434</name>
</gene>